<dbReference type="EMBL" id="CM044701">
    <property type="protein sequence ID" value="KAI5679811.1"/>
    <property type="molecule type" value="Genomic_DNA"/>
</dbReference>
<name>A0ACC0C4U5_CATRO</name>
<reference evidence="2" key="1">
    <citation type="journal article" date="2023" name="Nat. Plants">
        <title>Single-cell RNA sequencing provides a high-resolution roadmap for understanding the multicellular compartmentation of specialized metabolism.</title>
        <authorList>
            <person name="Sun S."/>
            <person name="Shen X."/>
            <person name="Li Y."/>
            <person name="Li Y."/>
            <person name="Wang S."/>
            <person name="Li R."/>
            <person name="Zhang H."/>
            <person name="Shen G."/>
            <person name="Guo B."/>
            <person name="Wei J."/>
            <person name="Xu J."/>
            <person name="St-Pierre B."/>
            <person name="Chen S."/>
            <person name="Sun C."/>
        </authorList>
    </citation>
    <scope>NUCLEOTIDE SEQUENCE [LARGE SCALE GENOMIC DNA]</scope>
</reference>
<gene>
    <name evidence="1" type="ORF">M9H77_01038</name>
</gene>
<sequence>MDRLVRKPIISGSSCRGHRRPEVRLAVTLKTPPYFLLQSSQVHRTSQKQRNFFPLATSTKGEEVVIRRSNSLKSLSLSSNRNTMAVGGGCTFSSDDIVVKSPNDRRLYRYIVLPNGLCALLVHDPEICSDDDGAAGDSRSQDGSGMEVEDDDEDYQDEDEEDGEEDDDEEEEDSEEDGQEEEESNGRKGATEKKAAAALCVGLGSFADPYEAQGLAHFLEHMLFMGSTEFPDENEHGGSSNAYTETEHTCYHFEVKREFLKDALKRFSQFFISPLVKAEAMEREVLAVDSGNKKSLVDAMEKGINLREQIMKLYNENYHAGLMKLVIIGGESLDILEGWVRELFTGVKKGSKAKEEPRLELPIWRAGKIYWLEAVKDVHVLDLLWTLPSLRHDYLKKVEDYLAHLLGHEGRGSLLFFLKAKGWVTNISAGVGDEGMQRSTIAYIFGMSIHLTDSGLEKIYEIIGFVYEYIKLLRQVPPQEWIFKELQDIGNMDFRFAEEQPQDEYAAELAGKN</sequence>
<protein>
    <submittedName>
        <fullName evidence="1">Uncharacterized protein</fullName>
    </submittedName>
</protein>
<organism evidence="1 2">
    <name type="scientific">Catharanthus roseus</name>
    <name type="common">Madagascar periwinkle</name>
    <name type="synonym">Vinca rosea</name>
    <dbReference type="NCBI Taxonomy" id="4058"/>
    <lineage>
        <taxon>Eukaryota</taxon>
        <taxon>Viridiplantae</taxon>
        <taxon>Streptophyta</taxon>
        <taxon>Embryophyta</taxon>
        <taxon>Tracheophyta</taxon>
        <taxon>Spermatophyta</taxon>
        <taxon>Magnoliopsida</taxon>
        <taxon>eudicotyledons</taxon>
        <taxon>Gunneridae</taxon>
        <taxon>Pentapetalae</taxon>
        <taxon>asterids</taxon>
        <taxon>lamiids</taxon>
        <taxon>Gentianales</taxon>
        <taxon>Apocynaceae</taxon>
        <taxon>Rauvolfioideae</taxon>
        <taxon>Vinceae</taxon>
        <taxon>Catharanthinae</taxon>
        <taxon>Catharanthus</taxon>
    </lineage>
</organism>
<comment type="caution">
    <text evidence="1">The sequence shown here is derived from an EMBL/GenBank/DDBJ whole genome shotgun (WGS) entry which is preliminary data.</text>
</comment>
<proteinExistence type="predicted"/>
<keyword evidence="2" id="KW-1185">Reference proteome</keyword>
<dbReference type="Proteomes" id="UP001060085">
    <property type="component" value="Linkage Group LG01"/>
</dbReference>
<evidence type="ECO:0000313" key="2">
    <source>
        <dbReference type="Proteomes" id="UP001060085"/>
    </source>
</evidence>
<accession>A0ACC0C4U5</accession>
<evidence type="ECO:0000313" key="1">
    <source>
        <dbReference type="EMBL" id="KAI5679811.1"/>
    </source>
</evidence>